<dbReference type="RefSeq" id="WP_003136876.1">
    <property type="nucleotide sequence ID" value="NZ_AMQS01000047.1"/>
</dbReference>
<organism evidence="1 2">
    <name type="scientific">Lactococcus garvieae DCC43</name>
    <dbReference type="NCBI Taxonomy" id="1231377"/>
    <lineage>
        <taxon>Bacteria</taxon>
        <taxon>Bacillati</taxon>
        <taxon>Bacillota</taxon>
        <taxon>Bacilli</taxon>
        <taxon>Lactobacillales</taxon>
        <taxon>Streptococcaceae</taxon>
        <taxon>Lactococcus</taxon>
    </lineage>
</organism>
<reference evidence="1 2" key="1">
    <citation type="journal article" date="2012" name="J. Bacteriol.">
        <title>Genome Sequence of the Bacteriocin-Producing Strain Lactococcus garvieae DCC43.</title>
        <authorList>
            <person name="Gabrielsen C."/>
            <person name="Brede D.A."/>
            <person name="Hernandez P.E."/>
            <person name="Nes I.F."/>
            <person name="Diep D.B."/>
        </authorList>
    </citation>
    <scope>NUCLEOTIDE SEQUENCE [LARGE SCALE GENOMIC DNA]</scope>
    <source>
        <strain evidence="1 2">DCC43</strain>
    </source>
</reference>
<accession>K2PJP1</accession>
<dbReference type="Pfam" id="PF07761">
    <property type="entry name" value="DUF1617"/>
    <property type="match status" value="1"/>
</dbReference>
<gene>
    <name evidence="1" type="ORF">C426_2224</name>
</gene>
<protein>
    <recommendedName>
        <fullName evidence="3">Phage protein</fullName>
    </recommendedName>
</protein>
<evidence type="ECO:0008006" key="3">
    <source>
        <dbReference type="Google" id="ProtNLM"/>
    </source>
</evidence>
<dbReference type="PATRIC" id="fig|1231377.3.peg.2203"/>
<dbReference type="AlphaFoldDB" id="K2PJP1"/>
<dbReference type="Proteomes" id="UP000006787">
    <property type="component" value="Unassembled WGS sequence"/>
</dbReference>
<dbReference type="eggNOG" id="ENOG50308FH">
    <property type="taxonomic scope" value="Bacteria"/>
</dbReference>
<sequence>MLKFKNGEITPTINFLSQLPLKNKSSRARTVLVKKLTEKNEEYTKFQVEIIEKYGERDEKEQLVEIAPGSFKIQKEYVSEANEILQELLEEEVYINVEEYRPNIKFLVTALNKLDMELAGQDALLYDNLLDKLEKESEGE</sequence>
<name>K2PJP1_9LACT</name>
<evidence type="ECO:0000313" key="1">
    <source>
        <dbReference type="EMBL" id="EKF50444.1"/>
    </source>
</evidence>
<comment type="caution">
    <text evidence="1">The sequence shown here is derived from an EMBL/GenBank/DDBJ whole genome shotgun (WGS) entry which is preliminary data.</text>
</comment>
<evidence type="ECO:0000313" key="2">
    <source>
        <dbReference type="Proteomes" id="UP000006787"/>
    </source>
</evidence>
<dbReference type="InterPro" id="IPR011675">
    <property type="entry name" value="DUF1617"/>
</dbReference>
<dbReference type="EMBL" id="AMQS01000047">
    <property type="protein sequence ID" value="EKF50444.1"/>
    <property type="molecule type" value="Genomic_DNA"/>
</dbReference>
<proteinExistence type="predicted"/>